<organism evidence="1 2">
    <name type="scientific">Cannabis sativa</name>
    <name type="common">Hemp</name>
    <name type="synonym">Marijuana</name>
    <dbReference type="NCBI Taxonomy" id="3483"/>
    <lineage>
        <taxon>Eukaryota</taxon>
        <taxon>Viridiplantae</taxon>
        <taxon>Streptophyta</taxon>
        <taxon>Embryophyta</taxon>
        <taxon>Tracheophyta</taxon>
        <taxon>Spermatophyta</taxon>
        <taxon>Magnoliopsida</taxon>
        <taxon>eudicotyledons</taxon>
        <taxon>Gunneridae</taxon>
        <taxon>Pentapetalae</taxon>
        <taxon>rosids</taxon>
        <taxon>fabids</taxon>
        <taxon>Rosales</taxon>
        <taxon>Cannabaceae</taxon>
        <taxon>Cannabis</taxon>
    </lineage>
</organism>
<reference evidence="1" key="1">
    <citation type="submission" date="2018-11" db="EMBL/GenBank/DDBJ databases">
        <authorList>
            <person name="Grassa J C."/>
        </authorList>
    </citation>
    <scope>NUCLEOTIDE SEQUENCE [LARGE SCALE GENOMIC DNA]</scope>
</reference>
<dbReference type="AlphaFoldDB" id="A0A803PIV6"/>
<evidence type="ECO:0000313" key="1">
    <source>
        <dbReference type="EnsemblPlants" id="cds.evm.model.04.821"/>
    </source>
</evidence>
<keyword evidence="2" id="KW-1185">Reference proteome</keyword>
<name>A0A803PIV6_CANSA</name>
<sequence length="136" mass="14153">MSRGVCKWAFSTARSLVMLARDFLNQSLLANMELLARVVWFPTCKAATAAMFAGTTTSPSVVGAIGVIGEKCPTKAAGVEVSPTCPAISGNKLRGLTWIRPTPPMMASIGVVPPLGIVPPPRATLPLGVIPPRIGT</sequence>
<dbReference type="EnsemblPlants" id="evm.model.04.821">
    <property type="protein sequence ID" value="cds.evm.model.04.821"/>
    <property type="gene ID" value="evm.TU.04.821"/>
</dbReference>
<protein>
    <submittedName>
        <fullName evidence="1">Uncharacterized protein</fullName>
    </submittedName>
</protein>
<accession>A0A803PIV6</accession>
<evidence type="ECO:0000313" key="2">
    <source>
        <dbReference type="Proteomes" id="UP000596661"/>
    </source>
</evidence>
<dbReference type="Proteomes" id="UP000596661">
    <property type="component" value="Chromosome 4"/>
</dbReference>
<dbReference type="Gramene" id="evm.model.04.821">
    <property type="protein sequence ID" value="cds.evm.model.04.821"/>
    <property type="gene ID" value="evm.TU.04.821"/>
</dbReference>
<dbReference type="EMBL" id="UZAU01000369">
    <property type="status" value="NOT_ANNOTATED_CDS"/>
    <property type="molecule type" value="Genomic_DNA"/>
</dbReference>
<reference evidence="1" key="2">
    <citation type="submission" date="2021-03" db="UniProtKB">
        <authorList>
            <consortium name="EnsemblPlants"/>
        </authorList>
    </citation>
    <scope>IDENTIFICATION</scope>
</reference>
<proteinExistence type="predicted"/>